<proteinExistence type="predicted"/>
<keyword evidence="3 5" id="KW-1133">Transmembrane helix</keyword>
<gene>
    <name evidence="6" type="ORF">GQF01_31885</name>
</gene>
<evidence type="ECO:0000256" key="3">
    <source>
        <dbReference type="ARBA" id="ARBA00022989"/>
    </source>
</evidence>
<dbReference type="Pfam" id="PF02361">
    <property type="entry name" value="CbiQ"/>
    <property type="match status" value="1"/>
</dbReference>
<dbReference type="Proteomes" id="UP000481087">
    <property type="component" value="Unassembled WGS sequence"/>
</dbReference>
<feature type="transmembrane region" description="Helical" evidence="5">
    <location>
        <begin position="95"/>
        <end position="113"/>
    </location>
</feature>
<evidence type="ECO:0000313" key="7">
    <source>
        <dbReference type="Proteomes" id="UP000481087"/>
    </source>
</evidence>
<dbReference type="GO" id="GO:0005886">
    <property type="term" value="C:plasma membrane"/>
    <property type="evidence" value="ECO:0007669"/>
    <property type="project" value="UniProtKB-ARBA"/>
</dbReference>
<evidence type="ECO:0000256" key="4">
    <source>
        <dbReference type="ARBA" id="ARBA00023136"/>
    </source>
</evidence>
<feature type="transmembrane region" description="Helical" evidence="5">
    <location>
        <begin position="261"/>
        <end position="284"/>
    </location>
</feature>
<keyword evidence="4 5" id="KW-0472">Membrane</keyword>
<name>A0A6L8V8Q6_9BACL</name>
<keyword evidence="2 5" id="KW-0812">Transmembrane</keyword>
<protein>
    <submittedName>
        <fullName evidence="6">Energy-coupling factor transporter transmembrane protein EcfT</fullName>
    </submittedName>
</protein>
<keyword evidence="7" id="KW-1185">Reference proteome</keyword>
<dbReference type="EMBL" id="WTUZ01000039">
    <property type="protein sequence ID" value="MZQ86718.1"/>
    <property type="molecule type" value="Genomic_DNA"/>
</dbReference>
<sequence>MKDVFSSYHPLVNFLYFVMVVGCSMFFLHPACLLISLFFSFAYSIYLNGKRAIRFNFLVMLPMLIVTALINPAFNHEGVTILTYLDNGNPLTLESITFGAASATMLITVISWFSCYNAVMTSDKFIYLFGKLIPALSLIFSMVLRFVPTFKEQFQRVSDAQKCIGRDISNGSVISRVRHGIRIMSIMITWVLENAIETSDSMRSRGYGLKGRTAYSNYTFDRRDQWALGALIIVGGYVLISSLRGALYFRYYPSMKGHETSIFMISSLCCYALMCAIPLIMNVWEDRKWKLLQSKI</sequence>
<dbReference type="InterPro" id="IPR003339">
    <property type="entry name" value="ABC/ECF_trnsptr_transmembrane"/>
</dbReference>
<organism evidence="6 7">
    <name type="scientific">Paenibacillus silvestris</name>
    <dbReference type="NCBI Taxonomy" id="2606219"/>
    <lineage>
        <taxon>Bacteria</taxon>
        <taxon>Bacillati</taxon>
        <taxon>Bacillota</taxon>
        <taxon>Bacilli</taxon>
        <taxon>Bacillales</taxon>
        <taxon>Paenibacillaceae</taxon>
        <taxon>Paenibacillus</taxon>
    </lineage>
</organism>
<evidence type="ECO:0000313" key="6">
    <source>
        <dbReference type="EMBL" id="MZQ86718.1"/>
    </source>
</evidence>
<feature type="transmembrane region" description="Helical" evidence="5">
    <location>
        <begin position="226"/>
        <end position="249"/>
    </location>
</feature>
<evidence type="ECO:0000256" key="1">
    <source>
        <dbReference type="ARBA" id="ARBA00004141"/>
    </source>
</evidence>
<feature type="transmembrane region" description="Helical" evidence="5">
    <location>
        <begin position="55"/>
        <end position="75"/>
    </location>
</feature>
<feature type="transmembrane region" description="Helical" evidence="5">
    <location>
        <begin position="14"/>
        <end position="43"/>
    </location>
</feature>
<evidence type="ECO:0000256" key="2">
    <source>
        <dbReference type="ARBA" id="ARBA00022692"/>
    </source>
</evidence>
<evidence type="ECO:0000256" key="5">
    <source>
        <dbReference type="SAM" id="Phobius"/>
    </source>
</evidence>
<dbReference type="PROSITE" id="PS51257">
    <property type="entry name" value="PROKAR_LIPOPROTEIN"/>
    <property type="match status" value="1"/>
</dbReference>
<dbReference type="PANTHER" id="PTHR33514:SF13">
    <property type="entry name" value="PROTEIN ABCI12, CHLOROPLASTIC"/>
    <property type="match status" value="1"/>
</dbReference>
<dbReference type="CDD" id="cd16914">
    <property type="entry name" value="EcfT"/>
    <property type="match status" value="1"/>
</dbReference>
<feature type="transmembrane region" description="Helical" evidence="5">
    <location>
        <begin position="125"/>
        <end position="147"/>
    </location>
</feature>
<dbReference type="AlphaFoldDB" id="A0A6L8V8Q6"/>
<dbReference type="RefSeq" id="WP_161411102.1">
    <property type="nucleotide sequence ID" value="NZ_WTUZ01000039.1"/>
</dbReference>
<dbReference type="PANTHER" id="PTHR33514">
    <property type="entry name" value="PROTEIN ABCI12, CHLOROPLASTIC"/>
    <property type="match status" value="1"/>
</dbReference>
<accession>A0A6L8V8Q6</accession>
<comment type="caution">
    <text evidence="6">The sequence shown here is derived from an EMBL/GenBank/DDBJ whole genome shotgun (WGS) entry which is preliminary data.</text>
</comment>
<reference evidence="6 7" key="1">
    <citation type="submission" date="2019-12" db="EMBL/GenBank/DDBJ databases">
        <title>Paenibacillus sp. nov. sp. isolated from soil.</title>
        <authorList>
            <person name="Kim J."/>
            <person name="Jeong S.E."/>
            <person name="Jung H.S."/>
            <person name="Jeon C.O."/>
        </authorList>
    </citation>
    <scope>NUCLEOTIDE SEQUENCE [LARGE SCALE GENOMIC DNA]</scope>
    <source>
        <strain evidence="6 7">5J-6</strain>
    </source>
</reference>
<comment type="subcellular location">
    <subcellularLocation>
        <location evidence="1">Membrane</location>
        <topology evidence="1">Multi-pass membrane protein</topology>
    </subcellularLocation>
</comment>